<dbReference type="EMBL" id="JAEINH010000012">
    <property type="protein sequence ID" value="MBI9115933.1"/>
    <property type="molecule type" value="Genomic_DNA"/>
</dbReference>
<proteinExistence type="predicted"/>
<sequence>MGIAPAAPAAAPAAASVKVVPTAFGGECSTFQWIIAPHPCFVFTVLM</sequence>
<protein>
    <submittedName>
        <fullName evidence="1">Uncharacterized protein</fullName>
    </submittedName>
</protein>
<comment type="caution">
    <text evidence="1">The sequence shown here is derived from an EMBL/GenBank/DDBJ whole genome shotgun (WGS) entry which is preliminary data.</text>
</comment>
<organism evidence="1 2">
    <name type="scientific">Sanguibacter suaedae</name>
    <dbReference type="NCBI Taxonomy" id="2795737"/>
    <lineage>
        <taxon>Bacteria</taxon>
        <taxon>Bacillati</taxon>
        <taxon>Actinomycetota</taxon>
        <taxon>Actinomycetes</taxon>
        <taxon>Micrococcales</taxon>
        <taxon>Sanguibacteraceae</taxon>
        <taxon>Sanguibacter</taxon>
    </lineage>
</organism>
<dbReference type="AlphaFoldDB" id="A0A934MAM5"/>
<evidence type="ECO:0000313" key="2">
    <source>
        <dbReference type="Proteomes" id="UP000602087"/>
    </source>
</evidence>
<accession>A0A934MAM5</accession>
<gene>
    <name evidence="1" type="ORF">JAV76_13010</name>
</gene>
<evidence type="ECO:0000313" key="1">
    <source>
        <dbReference type="EMBL" id="MBI9115933.1"/>
    </source>
</evidence>
<keyword evidence="2" id="KW-1185">Reference proteome</keyword>
<name>A0A934MAM5_9MICO</name>
<reference evidence="1" key="1">
    <citation type="submission" date="2020-12" db="EMBL/GenBank/DDBJ databases">
        <title>Sanguibacter suaedae sp. nov., isolated from Suaeda aralocaspica.</title>
        <authorList>
            <person name="Ma Q."/>
        </authorList>
    </citation>
    <scope>NUCLEOTIDE SEQUENCE</scope>
    <source>
        <strain evidence="1">YZGR15</strain>
    </source>
</reference>
<dbReference type="Proteomes" id="UP000602087">
    <property type="component" value="Unassembled WGS sequence"/>
</dbReference>